<dbReference type="GO" id="GO:0003677">
    <property type="term" value="F:DNA binding"/>
    <property type="evidence" value="ECO:0007669"/>
    <property type="project" value="InterPro"/>
</dbReference>
<dbReference type="Pfam" id="PF21099">
    <property type="entry name" value="POLQ_helical"/>
    <property type="match status" value="1"/>
</dbReference>
<keyword evidence="10" id="KW-1185">Reference proteome</keyword>
<dbReference type="InterPro" id="IPR036397">
    <property type="entry name" value="RNaseH_sf"/>
</dbReference>
<evidence type="ECO:0000259" key="8">
    <source>
        <dbReference type="PROSITE" id="PS51194"/>
    </source>
</evidence>
<dbReference type="SMART" id="SM00482">
    <property type="entry name" value="POLAc"/>
    <property type="match status" value="1"/>
</dbReference>
<dbReference type="Gene3D" id="1.10.3380.20">
    <property type="match status" value="1"/>
</dbReference>
<sequence length="2197" mass="247767">MNNEDQALSELKDLDIPEDVVTCYNQMGIVKLFSWQYECLTLPGVLSEGANLVYSAPTSAGKTLVAEILLLKRVLQTRRRALFILPFVSVAREKMLYLNSVFRNVGVQVQGYMGTLNPSGGFHSWDVAVCTIEKANGLINRLVEEENVNCLSCVVVDELHIVNENYRGKILELLLTKLIHFNQKIQSEFKSNRIQLIAMSATLPNLETCAQWLGAKAFRTYHRPVPLTEYIFHSGQFFTKDGQMLRNLSENFILNKDNDNVIGLCLETVVQGSGVLIFCSTKVWCERLASLIADAFKELLIQDGWLSIQLKKIIYPDKQAKYIADFAKATGNVDSVLKKTLPVAVAFHHAGLTMEEREKLESGFRNGLVKVLVATTTLSSGVNLPAKRVIIRSLWGNPNGPNPALCLNSCTYKQMIGRAGRKGMDSEALLRMHYLELAMGQVDDSANWKIPSSHGAHEFAGASPSADDKIVSGSGNVFIIYYLKVLFLGESILMCKSNELKRACELIANANMLENNSTLSVTAEKSSSWGLIRTLLESKAEILFFLHCTLSYAKQEAAATSEEQCKNSDLVESCLQYLQKNDFISVTEDNILPTQLGCATVGSSMSPDEALYVYKDLKKAKSALVLETDLHLVYLVTPIFLIEQVKHGISWTQYYDIWRNLESGQRRVGEMIGIQERYLVNKAASVTLGNVRHHDYEKLQIYLRYFVALALYELVEEKPIMVVSKKYGFNRGFLQSLQQQAATYAGMVIAFCDRLGWFSFKNLLCGFSERLAFGVKRDLTELVQIDGIDGLRARRFHEDGITTIAKLAQMKVREIAKVFSRAVPFESSNDGGEKSTWLAGHSELSLHDAAEFVRKQARCLLSDRLRGFGLCFIQSDEKESKILQNNIFVDLLEEDNSHNQSENDDAVLQLHTPQSASLEGNLKVKNTDDRSACVDKSVEKLAFHSQQNESTVSRSIVQEEKFETEGSLQVVPDRSAYLDEKAENRNWSNGNEMSSFSRSKILDSRNNIEDSVSNKSLFLTASNEEQMLNNDNACCQREEKSKCKNMNNSLQRALKTCSDENSRKTEDSISLVDEVIFDQWFSSPFLLNDDVIEAFAKNKHEDSFSSRNKLNNTINDNQKLSASKNYLQSTSFRKTDKESDLNHEIEITEDAVENFQKNANAQISSSPTTEMEETISASWFDSPFLMQENLMTENQPDNIAAHKSTEKKSESFQRCFAECGTSVECSYGSSLLEYLEETFEGLSLVKSEVSAKDSRTNFSKQYEEIFLNSSLSSPFNCSAAKYGSHCSELPFDQILENVEQQTTGHDKQLTKAASVGNENKSDNFYNTPEIDLHQDFEVSLSWFNTSFEMIEEFSSRANECLQSSIEGDPSCRECTMAEILDKQTSIQKTMDSLFDEDLSSNKTCQSDLNLELHTGHFNNSINNVILNSSRNLDESSGKNTNNDLLKLSTALERETLNVLNTSFSSLTERPNIDCQMPVKHLSISEAERHQEFKDALQGLSTQQLVDIFDSSFDTKVDNISTESAEILAEDEFRSFTASKSEQQIQDFSENLPEQTATEYAVVNLEKSKETMIMFCETIKKQKQYAVSIVLDEDIENCTACYSKLHSRKSTKTSNYTVAVCWDLQNVYVLTGDGCEASEKDKVELLKMILTPSDSSKVVVLYNLRKVIPLLFKLYKNEAFEFQNRLCLTTASWMLNPDGSYWDVKALLTEYSPHDLSILQFSWNSDSSNSSTCCFQSAVTHVLYPKIFEILKKKDLWSAFLNVELPAQYVVGNIESAGIGFDIDLCMVMSSCLKNRLNELEAAAAKEAGHRFSLNSPKEVSKVLFYELQLPPPDESKVSRRRFTSVKQYSTAKHVLENLAHLHPLPGIILEFRQLSAALTNYIYPLLRINRYSCTNCNCVFSTEERIIGKYDWYTATGRLIMYEPNLQIVPKFLKIPNGNNILHLREIFVASEGCTLLSADFSQLELRILAHLSNDSKLIKILKGKIDVFSEIAAKMNSIDRSAVNEIQRNRAKQICYALMYGMCPKSLAAELGIDEEQAIQFYNNFKKLFPDVTRWLTETTEKCRSRGFCVTLANRVRYFAAIRSSATSEKLHAERQAINTTVQGSASDIFKIALRKVYLALDEYTKKNDQMNNVQTLAKIIFQIHDELMLEVTNSNVEAVATIVKHSMETAVSLRVDLPVRIKHGNNWGTMTFLSV</sequence>
<dbReference type="FunFam" id="1.20.1060.10:FF:000003">
    <property type="entry name" value="Helicase and polymerase-containing protein TEBICHI"/>
    <property type="match status" value="1"/>
</dbReference>
<dbReference type="CDD" id="cd18795">
    <property type="entry name" value="SF2_C_Ski2"/>
    <property type="match status" value="1"/>
</dbReference>
<comment type="subcellular location">
    <subcellularLocation>
        <location evidence="1">Nucleus</location>
    </subcellularLocation>
</comment>
<evidence type="ECO:0000256" key="6">
    <source>
        <dbReference type="ARBA" id="ARBA00023242"/>
    </source>
</evidence>
<dbReference type="PROSITE" id="PS51192">
    <property type="entry name" value="HELICASE_ATP_BIND_1"/>
    <property type="match status" value="1"/>
</dbReference>
<keyword evidence="6" id="KW-0539">Nucleus</keyword>
<dbReference type="InterPro" id="IPR048960">
    <property type="entry name" value="POLQ-like_helical"/>
</dbReference>
<keyword evidence="4" id="KW-0067">ATP-binding</keyword>
<evidence type="ECO:0000313" key="10">
    <source>
        <dbReference type="Proteomes" id="UP000054995"/>
    </source>
</evidence>
<proteinExistence type="predicted"/>
<evidence type="ECO:0000256" key="1">
    <source>
        <dbReference type="ARBA" id="ARBA00004123"/>
    </source>
</evidence>
<dbReference type="Pfam" id="PF20470">
    <property type="entry name" value="HTH_61"/>
    <property type="match status" value="1"/>
</dbReference>
<keyword evidence="5" id="KW-0234">DNA repair</keyword>
<dbReference type="CDD" id="cd08638">
    <property type="entry name" value="DNA_pol_A_theta"/>
    <property type="match status" value="1"/>
</dbReference>
<accession>A0A0V1FV20</accession>
<dbReference type="InterPro" id="IPR001098">
    <property type="entry name" value="DNA-dir_DNA_pol_A_palm_dom"/>
</dbReference>
<dbReference type="FunFam" id="1.10.150.20:FF:000070">
    <property type="entry name" value="DNA polymerase I, putative"/>
    <property type="match status" value="1"/>
</dbReference>
<feature type="domain" description="Helicase C-terminal" evidence="8">
    <location>
        <begin position="260"/>
        <end position="458"/>
    </location>
</feature>
<dbReference type="Gene3D" id="1.10.150.20">
    <property type="entry name" value="5' to 3' exonuclease, C-terminal subdomain"/>
    <property type="match status" value="1"/>
</dbReference>
<name>A0A0V1FV20_TRIPS</name>
<dbReference type="Gene3D" id="3.40.50.300">
    <property type="entry name" value="P-loop containing nucleotide triphosphate hydrolases"/>
    <property type="match status" value="2"/>
</dbReference>
<keyword evidence="2" id="KW-0547">Nucleotide-binding</keyword>
<dbReference type="GO" id="GO:0005634">
    <property type="term" value="C:nucleus"/>
    <property type="evidence" value="ECO:0007669"/>
    <property type="project" value="UniProtKB-SubCell"/>
</dbReference>
<evidence type="ECO:0000256" key="2">
    <source>
        <dbReference type="ARBA" id="ARBA00022741"/>
    </source>
</evidence>
<protein>
    <submittedName>
        <fullName evidence="9">DNA polymerase theta</fullName>
    </submittedName>
</protein>
<evidence type="ECO:0000313" key="9">
    <source>
        <dbReference type="EMBL" id="KRY89840.1"/>
    </source>
</evidence>
<dbReference type="InterPro" id="IPR027417">
    <property type="entry name" value="P-loop_NTPase"/>
</dbReference>
<dbReference type="OrthoDB" id="2320933at2759"/>
<dbReference type="Proteomes" id="UP000054995">
    <property type="component" value="Unassembled WGS sequence"/>
</dbReference>
<dbReference type="SMART" id="SM00490">
    <property type="entry name" value="HELICc"/>
    <property type="match status" value="1"/>
</dbReference>
<dbReference type="Pfam" id="PF00476">
    <property type="entry name" value="DNA_pol_A"/>
    <property type="match status" value="1"/>
</dbReference>
<dbReference type="GO" id="GO:0005524">
    <property type="term" value="F:ATP binding"/>
    <property type="evidence" value="ECO:0007669"/>
    <property type="project" value="UniProtKB-KW"/>
</dbReference>
<dbReference type="PANTHER" id="PTHR10133">
    <property type="entry name" value="DNA POLYMERASE I"/>
    <property type="match status" value="1"/>
</dbReference>
<feature type="domain" description="Helicase ATP-binding" evidence="7">
    <location>
        <begin position="43"/>
        <end position="221"/>
    </location>
</feature>
<dbReference type="SUPFAM" id="SSF52540">
    <property type="entry name" value="P-loop containing nucleoside triphosphate hydrolases"/>
    <property type="match status" value="1"/>
</dbReference>
<dbReference type="Pfam" id="PF00270">
    <property type="entry name" value="DEAD"/>
    <property type="match status" value="1"/>
</dbReference>
<dbReference type="InterPro" id="IPR002298">
    <property type="entry name" value="DNA_polymerase_A"/>
</dbReference>
<dbReference type="GO" id="GO:0003887">
    <property type="term" value="F:DNA-directed DNA polymerase activity"/>
    <property type="evidence" value="ECO:0007669"/>
    <property type="project" value="InterPro"/>
</dbReference>
<evidence type="ECO:0000256" key="3">
    <source>
        <dbReference type="ARBA" id="ARBA00022763"/>
    </source>
</evidence>
<evidence type="ECO:0000256" key="5">
    <source>
        <dbReference type="ARBA" id="ARBA00023204"/>
    </source>
</evidence>
<dbReference type="InterPro" id="IPR046931">
    <property type="entry name" value="HTH_61"/>
</dbReference>
<dbReference type="FunFam" id="3.40.50.300:FF:000813">
    <property type="entry name" value="helicase POLQ-like isoform X1"/>
    <property type="match status" value="1"/>
</dbReference>
<dbReference type="PROSITE" id="PS51194">
    <property type="entry name" value="HELICASE_CTER"/>
    <property type="match status" value="1"/>
</dbReference>
<dbReference type="Gene3D" id="3.30.70.370">
    <property type="match status" value="1"/>
</dbReference>
<reference evidence="9 10" key="1">
    <citation type="submission" date="2015-01" db="EMBL/GenBank/DDBJ databases">
        <title>Evolution of Trichinella species and genotypes.</title>
        <authorList>
            <person name="Korhonen P.K."/>
            <person name="Edoardo P."/>
            <person name="Giuseppe L.R."/>
            <person name="Gasser R.B."/>
        </authorList>
    </citation>
    <scope>NUCLEOTIDE SEQUENCE [LARGE SCALE GENOMIC DNA]</scope>
    <source>
        <strain evidence="9">ISS470</strain>
    </source>
</reference>
<gene>
    <name evidence="9" type="primary">POLQ</name>
    <name evidence="9" type="ORF">T4D_13271</name>
</gene>
<keyword evidence="3" id="KW-0227">DNA damage</keyword>
<dbReference type="InterPro" id="IPR011545">
    <property type="entry name" value="DEAD/DEAH_box_helicase_dom"/>
</dbReference>
<evidence type="ECO:0000259" key="7">
    <source>
        <dbReference type="PROSITE" id="PS51192"/>
    </source>
</evidence>
<dbReference type="InterPro" id="IPR043502">
    <property type="entry name" value="DNA/RNA_pol_sf"/>
</dbReference>
<dbReference type="SMART" id="SM00487">
    <property type="entry name" value="DEXDc"/>
    <property type="match status" value="1"/>
</dbReference>
<dbReference type="PRINTS" id="PR00868">
    <property type="entry name" value="DNAPOLI"/>
</dbReference>
<organism evidence="9 10">
    <name type="scientific">Trichinella pseudospiralis</name>
    <name type="common">Parasitic roundworm</name>
    <dbReference type="NCBI Taxonomy" id="6337"/>
    <lineage>
        <taxon>Eukaryota</taxon>
        <taxon>Metazoa</taxon>
        <taxon>Ecdysozoa</taxon>
        <taxon>Nematoda</taxon>
        <taxon>Enoplea</taxon>
        <taxon>Dorylaimia</taxon>
        <taxon>Trichinellida</taxon>
        <taxon>Trichinellidae</taxon>
        <taxon>Trichinella</taxon>
    </lineage>
</organism>
<dbReference type="InterPro" id="IPR014001">
    <property type="entry name" value="Helicase_ATP-bd"/>
</dbReference>
<dbReference type="SUPFAM" id="SSF56672">
    <property type="entry name" value="DNA/RNA polymerases"/>
    <property type="match status" value="1"/>
</dbReference>
<comment type="caution">
    <text evidence="9">The sequence shown here is derived from an EMBL/GenBank/DDBJ whole genome shotgun (WGS) entry which is preliminary data.</text>
</comment>
<dbReference type="EMBL" id="JYDT01000027">
    <property type="protein sequence ID" value="KRY89840.1"/>
    <property type="molecule type" value="Genomic_DNA"/>
</dbReference>
<dbReference type="InterPro" id="IPR001650">
    <property type="entry name" value="Helicase_C-like"/>
</dbReference>
<evidence type="ECO:0000256" key="4">
    <source>
        <dbReference type="ARBA" id="ARBA00022840"/>
    </source>
</evidence>
<dbReference type="CDD" id="cd18026">
    <property type="entry name" value="DEXHc_POLQ-like"/>
    <property type="match status" value="1"/>
</dbReference>
<dbReference type="Gene3D" id="3.30.420.10">
    <property type="entry name" value="Ribonuclease H-like superfamily/Ribonuclease H"/>
    <property type="match status" value="1"/>
</dbReference>
<dbReference type="SUPFAM" id="SSF158702">
    <property type="entry name" value="Sec63 N-terminal domain-like"/>
    <property type="match status" value="1"/>
</dbReference>
<dbReference type="Gene3D" id="1.20.1060.10">
    <property type="entry name" value="Taq DNA Polymerase, Chain T, domain 4"/>
    <property type="match status" value="1"/>
</dbReference>
<dbReference type="GO" id="GO:0097681">
    <property type="term" value="P:double-strand break repair via alternative nonhomologous end joining"/>
    <property type="evidence" value="ECO:0007669"/>
    <property type="project" value="TreeGrafter"/>
</dbReference>
<dbReference type="PANTHER" id="PTHR10133:SF62">
    <property type="entry name" value="DNA POLYMERASE THETA"/>
    <property type="match status" value="1"/>
</dbReference>
<dbReference type="Pfam" id="PF00271">
    <property type="entry name" value="Helicase_C"/>
    <property type="match status" value="1"/>
</dbReference>
<dbReference type="GO" id="GO:0006261">
    <property type="term" value="P:DNA-templated DNA replication"/>
    <property type="evidence" value="ECO:0007669"/>
    <property type="project" value="InterPro"/>
</dbReference>